<dbReference type="Pfam" id="PF13237">
    <property type="entry name" value="Fer4_10"/>
    <property type="match status" value="1"/>
</dbReference>
<dbReference type="AlphaFoldDB" id="A0A6S6M3J9"/>
<feature type="transmembrane region" description="Helical" evidence="6">
    <location>
        <begin position="192"/>
        <end position="209"/>
    </location>
</feature>
<dbReference type="InterPro" id="IPR051460">
    <property type="entry name" value="HdrC_iron-sulfur_subunit"/>
</dbReference>
<dbReference type="Pfam" id="PF02754">
    <property type="entry name" value="CCG"/>
    <property type="match status" value="2"/>
</dbReference>
<evidence type="ECO:0000256" key="1">
    <source>
        <dbReference type="ARBA" id="ARBA00022485"/>
    </source>
</evidence>
<dbReference type="SUPFAM" id="SSF103501">
    <property type="entry name" value="Respiratory nitrate reductase 1 gamma chain"/>
    <property type="match status" value="1"/>
</dbReference>
<feature type="domain" description="4Fe-4S ferredoxin-type" evidence="7">
    <location>
        <begin position="284"/>
        <end position="313"/>
    </location>
</feature>
<keyword evidence="6" id="KW-0472">Membrane</keyword>
<dbReference type="GO" id="GO:0051539">
    <property type="term" value="F:4 iron, 4 sulfur cluster binding"/>
    <property type="evidence" value="ECO:0007669"/>
    <property type="project" value="UniProtKB-KW"/>
</dbReference>
<feature type="transmembrane region" description="Helical" evidence="6">
    <location>
        <begin position="160"/>
        <end position="180"/>
    </location>
</feature>
<dbReference type="Gene3D" id="1.20.950.20">
    <property type="entry name" value="Transmembrane di-heme cytochromes, Chain C"/>
    <property type="match status" value="1"/>
</dbReference>
<dbReference type="KEGG" id="gbn:GEOBRER4_29600"/>
<dbReference type="RefSeq" id="WP_185242994.1">
    <property type="nucleotide sequence ID" value="NZ_AP023213.1"/>
</dbReference>
<proteinExistence type="predicted"/>
<evidence type="ECO:0000256" key="6">
    <source>
        <dbReference type="SAM" id="Phobius"/>
    </source>
</evidence>
<evidence type="ECO:0000256" key="5">
    <source>
        <dbReference type="ARBA" id="ARBA00023014"/>
    </source>
</evidence>
<dbReference type="InterPro" id="IPR009051">
    <property type="entry name" value="Helical_ferredxn"/>
</dbReference>
<feature type="transmembrane region" description="Helical" evidence="6">
    <location>
        <begin position="15"/>
        <end position="35"/>
    </location>
</feature>
<name>A0A6S6M3J9_9BACT</name>
<evidence type="ECO:0000256" key="3">
    <source>
        <dbReference type="ARBA" id="ARBA00023002"/>
    </source>
</evidence>
<organism evidence="8 9">
    <name type="scientific">Citrifermentans bremense</name>
    <dbReference type="NCBI Taxonomy" id="60035"/>
    <lineage>
        <taxon>Bacteria</taxon>
        <taxon>Pseudomonadati</taxon>
        <taxon>Thermodesulfobacteriota</taxon>
        <taxon>Desulfuromonadia</taxon>
        <taxon>Geobacterales</taxon>
        <taxon>Geobacteraceae</taxon>
        <taxon>Citrifermentans</taxon>
    </lineage>
</organism>
<keyword evidence="2" id="KW-0479">Metal-binding</keyword>
<keyword evidence="1" id="KW-0004">4Fe-4S</keyword>
<dbReference type="PROSITE" id="PS00198">
    <property type="entry name" value="4FE4S_FER_1"/>
    <property type="match status" value="2"/>
</dbReference>
<evidence type="ECO:0000256" key="4">
    <source>
        <dbReference type="ARBA" id="ARBA00023004"/>
    </source>
</evidence>
<dbReference type="GO" id="GO:0005886">
    <property type="term" value="C:plasma membrane"/>
    <property type="evidence" value="ECO:0007669"/>
    <property type="project" value="TreeGrafter"/>
</dbReference>
<keyword evidence="6" id="KW-1133">Transmembrane helix</keyword>
<dbReference type="GO" id="GO:0016491">
    <property type="term" value="F:oxidoreductase activity"/>
    <property type="evidence" value="ECO:0007669"/>
    <property type="project" value="UniProtKB-KW"/>
</dbReference>
<evidence type="ECO:0000313" key="8">
    <source>
        <dbReference type="EMBL" id="BCG48210.1"/>
    </source>
</evidence>
<accession>A0A6S6M3J9</accession>
<protein>
    <submittedName>
        <fullName evidence="8">Fe-S oxidoreductase</fullName>
    </submittedName>
</protein>
<feature type="transmembrane region" description="Helical" evidence="6">
    <location>
        <begin position="84"/>
        <end position="103"/>
    </location>
</feature>
<dbReference type="InterPro" id="IPR017896">
    <property type="entry name" value="4Fe4S_Fe-S-bd"/>
</dbReference>
<evidence type="ECO:0000256" key="2">
    <source>
        <dbReference type="ARBA" id="ARBA00022723"/>
    </source>
</evidence>
<dbReference type="InterPro" id="IPR036197">
    <property type="entry name" value="NarG-like_sf"/>
</dbReference>
<keyword evidence="6" id="KW-0812">Transmembrane</keyword>
<dbReference type="Proteomes" id="UP000515472">
    <property type="component" value="Chromosome"/>
</dbReference>
<keyword evidence="4" id="KW-0408">Iron</keyword>
<gene>
    <name evidence="8" type="ORF">GEOBRER4_n3090</name>
</gene>
<dbReference type="EMBL" id="AP023213">
    <property type="protein sequence ID" value="BCG48210.1"/>
    <property type="molecule type" value="Genomic_DNA"/>
</dbReference>
<feature type="transmembrane region" description="Helical" evidence="6">
    <location>
        <begin position="221"/>
        <end position="238"/>
    </location>
</feature>
<dbReference type="PANTHER" id="PTHR43255:SF1">
    <property type="entry name" value="IRON-SULFUR-BINDING OXIDOREDUCTASE FADF-RELATED"/>
    <property type="match status" value="1"/>
</dbReference>
<keyword evidence="3" id="KW-0560">Oxidoreductase</keyword>
<evidence type="ECO:0000313" key="9">
    <source>
        <dbReference type="Proteomes" id="UP000515472"/>
    </source>
</evidence>
<dbReference type="GO" id="GO:0046872">
    <property type="term" value="F:metal ion binding"/>
    <property type="evidence" value="ECO:0007669"/>
    <property type="project" value="UniProtKB-KW"/>
</dbReference>
<reference evidence="8 9" key="1">
    <citation type="submission" date="2020-06" db="EMBL/GenBank/DDBJ databases">
        <title>Interaction of electrochemicaly active bacteria, Geobacter bremensis R4 on different carbon anode.</title>
        <authorList>
            <person name="Meng L."/>
            <person name="Yoshida N."/>
        </authorList>
    </citation>
    <scope>NUCLEOTIDE SEQUENCE [LARGE SCALE GENOMIC DNA]</scope>
    <source>
        <strain evidence="8 9">R4</strain>
    </source>
</reference>
<evidence type="ECO:0000259" key="7">
    <source>
        <dbReference type="PROSITE" id="PS51379"/>
    </source>
</evidence>
<dbReference type="SUPFAM" id="SSF46548">
    <property type="entry name" value="alpha-helical ferredoxin"/>
    <property type="match status" value="1"/>
</dbReference>
<dbReference type="PANTHER" id="PTHR43255">
    <property type="entry name" value="IRON-SULFUR-BINDING OXIDOREDUCTASE FADF-RELATED-RELATED"/>
    <property type="match status" value="1"/>
</dbReference>
<sequence length="678" mass="74179">MEATRELYWNIGHGAAVLVPMYLVTFAALGLLAYYGSRRLAIYRQGKPVDRTDNRAERVKMLLQNVLLQSKVLRVKAPGFAHGFFFWSFALLFIGTALVALQADGTDLLFHIRFLTGSFYKLFSLVLDLAGLAATLMLAGFAVRRYLVRPAGLESSRDDAIMHGLLFAILITGFLIEGARMAATELVYQPELAYWSPVGLLVANLLPGLSEQGLRSLHVALWWLHFALVAGFICSIPFTKFRHIFTTSANYFLAPLGPKGALVTLDMEGDAESFGAAKLGDLTWKDIFDTDACTKCKRCQDRCPAHGTDKPLSPMKVIDQVGEIARGEAEDNLVETLGKDAVWSCTTCRACQEICPAAVEHVNKVVDVRRNLVLMEGEFPGEEVTTAMGNVEVNGNPLGLAFASRGDWAQDLPVSLMSDCADVDILYFVGCYASFDKRNIKVATAFVKLCAAAGIKVGILGKEEKCCGEPMRKMGNEYLYQTLAAENIAMIKEYGVKKVVTACPHCFNTLSKDYRDLGFDVETEHYTTFLNRLIKEGLLKLTPGTFECTYHDSCYLGRYNDTYEAPRELVQAAGGTIREMDRSQAESFCCGAGGGRIMAEEKLGSRISVKRSQMASATGAGMLVSNCPFCLTMFEDGIKGAELDGLLVPRDIAEILVEKVVSSVGHPTTKSIAHGCNG</sequence>
<dbReference type="PROSITE" id="PS51379">
    <property type="entry name" value="4FE4S_FER_2"/>
    <property type="match status" value="2"/>
</dbReference>
<keyword evidence="5" id="KW-0411">Iron-sulfur</keyword>
<keyword evidence="9" id="KW-1185">Reference proteome</keyword>
<feature type="transmembrane region" description="Helical" evidence="6">
    <location>
        <begin position="123"/>
        <end position="148"/>
    </location>
</feature>
<dbReference type="InterPro" id="IPR004017">
    <property type="entry name" value="Cys_rich_dom"/>
</dbReference>
<feature type="domain" description="4Fe-4S ferredoxin-type" evidence="7">
    <location>
        <begin position="335"/>
        <end position="364"/>
    </location>
</feature>
<dbReference type="Gene3D" id="1.10.1060.10">
    <property type="entry name" value="Alpha-helical ferredoxin"/>
    <property type="match status" value="1"/>
</dbReference>
<dbReference type="InterPro" id="IPR017900">
    <property type="entry name" value="4Fe4S_Fe_S_CS"/>
</dbReference>